<dbReference type="Gene3D" id="2.60.210.10">
    <property type="entry name" value="Apoptosis, Tumor Necrosis Factor Receptor Associated Protein 2, Chain A"/>
    <property type="match status" value="1"/>
</dbReference>
<dbReference type="SUPFAM" id="SSF49599">
    <property type="entry name" value="TRAF domain-like"/>
    <property type="match status" value="1"/>
</dbReference>
<dbReference type="PROSITE" id="PS50144">
    <property type="entry name" value="MATH"/>
    <property type="match status" value="1"/>
</dbReference>
<dbReference type="EMBL" id="CALNXK010000045">
    <property type="protein sequence ID" value="CAH3128383.1"/>
    <property type="molecule type" value="Genomic_DNA"/>
</dbReference>
<dbReference type="InterPro" id="IPR049342">
    <property type="entry name" value="TRAF1-6_MATH_dom"/>
</dbReference>
<feature type="region of interest" description="Disordered" evidence="1">
    <location>
        <begin position="44"/>
        <end position="68"/>
    </location>
</feature>
<sequence length="394" mass="44787">MDPLGVGERQANDGGFHYQQSVAIEDHNWQPYHEMQLPFDQAIAHQGQQTSTSPSHGLLEPNTVVPFPPRHTSRVSFRQHREDIASVQFQERRPGMQQEDSRVNLSSRYPKQLLELCRADVRVEHLQEGPLFNLQSGYRQPRQRAYNMQPQGDEQASRGLGLFEVGPLLAGQVYCREGQTASSESTEQVRFSVEETNQFPDKSQPVEHMDTHSLPQRLTSNRLCCARGGKLSPGRIFDGNFIIWRIENFSIHLRDAVNGGISSLEGPPIYTGLYGYKLRICMFPTGIDGGDRRHAGLFIGMMQGEYDNILEWPFTAIISLTMLDQSNGEDPHHISGTFVTDRNQRAFQKPDTTVQYDTLYGYAEFAPIDMICNPRYSRDDTVMIKIEIHPYSIP</sequence>
<dbReference type="Pfam" id="PF21355">
    <property type="entry name" value="TRAF-mep_MATH"/>
    <property type="match status" value="1"/>
</dbReference>
<proteinExistence type="predicted"/>
<accession>A0ABN8P0G4</accession>
<dbReference type="InterPro" id="IPR008974">
    <property type="entry name" value="TRAF-like"/>
</dbReference>
<dbReference type="PANTHER" id="PTHR10131">
    <property type="entry name" value="TNF RECEPTOR ASSOCIATED FACTOR"/>
    <property type="match status" value="1"/>
</dbReference>
<dbReference type="InterPro" id="IPR002083">
    <property type="entry name" value="MATH/TRAF_dom"/>
</dbReference>
<dbReference type="Proteomes" id="UP001159405">
    <property type="component" value="Unassembled WGS sequence"/>
</dbReference>
<feature type="domain" description="MATH" evidence="2">
    <location>
        <begin position="239"/>
        <end position="388"/>
    </location>
</feature>
<dbReference type="PANTHER" id="PTHR10131:SF152">
    <property type="entry name" value="TNF RECEPTOR-ASSOCIATED FACTOR 6"/>
    <property type="match status" value="1"/>
</dbReference>
<evidence type="ECO:0000256" key="1">
    <source>
        <dbReference type="SAM" id="MobiDB-lite"/>
    </source>
</evidence>
<name>A0ABN8P0G4_9CNID</name>
<protein>
    <recommendedName>
        <fullName evidence="2">MATH domain-containing protein</fullName>
    </recommendedName>
</protein>
<evidence type="ECO:0000313" key="3">
    <source>
        <dbReference type="EMBL" id="CAH3128383.1"/>
    </source>
</evidence>
<dbReference type="CDD" id="cd00270">
    <property type="entry name" value="MATH_TRAF_C"/>
    <property type="match status" value="1"/>
</dbReference>
<comment type="caution">
    <text evidence="3">The sequence shown here is derived from an EMBL/GenBank/DDBJ whole genome shotgun (WGS) entry which is preliminary data.</text>
</comment>
<keyword evidence="4" id="KW-1185">Reference proteome</keyword>
<gene>
    <name evidence="3" type="ORF">PLOB_00033593</name>
</gene>
<organism evidence="3 4">
    <name type="scientific">Porites lobata</name>
    <dbReference type="NCBI Taxonomy" id="104759"/>
    <lineage>
        <taxon>Eukaryota</taxon>
        <taxon>Metazoa</taxon>
        <taxon>Cnidaria</taxon>
        <taxon>Anthozoa</taxon>
        <taxon>Hexacorallia</taxon>
        <taxon>Scleractinia</taxon>
        <taxon>Fungiina</taxon>
        <taxon>Poritidae</taxon>
        <taxon>Porites</taxon>
    </lineage>
</organism>
<evidence type="ECO:0000259" key="2">
    <source>
        <dbReference type="PROSITE" id="PS50144"/>
    </source>
</evidence>
<evidence type="ECO:0000313" key="4">
    <source>
        <dbReference type="Proteomes" id="UP001159405"/>
    </source>
</evidence>
<reference evidence="3 4" key="1">
    <citation type="submission" date="2022-05" db="EMBL/GenBank/DDBJ databases">
        <authorList>
            <consortium name="Genoscope - CEA"/>
            <person name="William W."/>
        </authorList>
    </citation>
    <scope>NUCLEOTIDE SEQUENCE [LARGE SCALE GENOMIC DNA]</scope>
</reference>
<feature type="compositionally biased region" description="Polar residues" evidence="1">
    <location>
        <begin position="46"/>
        <end position="55"/>
    </location>
</feature>